<evidence type="ECO:0000313" key="3">
    <source>
        <dbReference type="Proteomes" id="UP000231333"/>
    </source>
</evidence>
<gene>
    <name evidence="2" type="ORF">COV34_00415</name>
</gene>
<dbReference type="Gene3D" id="2.60.40.10">
    <property type="entry name" value="Immunoglobulins"/>
    <property type="match status" value="1"/>
</dbReference>
<dbReference type="AlphaFoldDB" id="A0A2H0QWY2"/>
<dbReference type="Pfam" id="PF24346">
    <property type="entry name" value="DUF7507"/>
    <property type="match status" value="1"/>
</dbReference>
<reference evidence="2 3" key="1">
    <citation type="submission" date="2017-09" db="EMBL/GenBank/DDBJ databases">
        <title>Depth-based differentiation of microbial function through sediment-hosted aquifers and enrichment of novel symbionts in the deep terrestrial subsurface.</title>
        <authorList>
            <person name="Probst A.J."/>
            <person name="Ladd B."/>
            <person name="Jarett J.K."/>
            <person name="Geller-Mcgrath D.E."/>
            <person name="Sieber C.M."/>
            <person name="Emerson J.B."/>
            <person name="Anantharaman K."/>
            <person name="Thomas B.C."/>
            <person name="Malmstrom R."/>
            <person name="Stieglmeier M."/>
            <person name="Klingl A."/>
            <person name="Woyke T."/>
            <person name="Ryan C.M."/>
            <person name="Banfield J.F."/>
        </authorList>
    </citation>
    <scope>NUCLEOTIDE SEQUENCE [LARGE SCALE GENOMIC DNA]</scope>
    <source>
        <strain evidence="2">CG10_big_fil_rev_8_21_14_0_10_42_12</strain>
    </source>
</reference>
<name>A0A2H0QWY2_9BACT</name>
<dbReference type="InterPro" id="IPR013783">
    <property type="entry name" value="Ig-like_fold"/>
</dbReference>
<evidence type="ECO:0000313" key="2">
    <source>
        <dbReference type="EMBL" id="PIR38768.1"/>
    </source>
</evidence>
<evidence type="ECO:0000259" key="1">
    <source>
        <dbReference type="Pfam" id="PF24346"/>
    </source>
</evidence>
<dbReference type="EMBL" id="PCXL01000008">
    <property type="protein sequence ID" value="PIR38768.1"/>
    <property type="molecule type" value="Genomic_DNA"/>
</dbReference>
<dbReference type="InterPro" id="IPR055354">
    <property type="entry name" value="DUF7507"/>
</dbReference>
<dbReference type="Proteomes" id="UP000231333">
    <property type="component" value="Unassembled WGS sequence"/>
</dbReference>
<sequence length="726" mass="75648">MFMNTIIQKITMRSAIALGAGLALLGSMLIAIPAYAESPIGCSADNSVVNISSDKIAAEEGETITFTVEAGNPTSVNGCDITNRTMTLTLPDGSTVPFGPVNYPNGTAVAVVGSAPYIANSANLSGGFWVANVTWDGTLKAVSDQPSTGSKNAVVNEVEDLEVSKTAVPSFERRITWTIDKSVDIDEHNLLTGQSGESTYTVALVKNVEEAGYKVDGVITIHNPNDTESATIASVGDVISGYGNADTVNCGVTFPHVLAAGGTLECTYSSSLPDDTTRTNTATVVTSGFIDGGSGEASVDFTGVNPTLTGFETVNVTDTVEGSLGSFSDSGNAMYTREFICDADEGNHPNTATIVETQQSDDAFVDVICSTPSVTVEKTGAELSKIGDEATYTFLITNTGDTTLYLESIVDDKIGDLTNSSNYDSSTCGASLAPAGSCTIISTITIPGDASDPFINTVDVTYDTAEALDGFEATASDNHETELFQPSVEIVKSGPSEAAVGDEITYSFTINNTSSSDSPDLLIDSIVDNVIGDLSAEASGAGCDTLAQGSSCNFNVNYTIDAGDPSPLVNTVVVHYHPAEFPNDITDDDSHTLNIIQLEFAGCTPGFWKNNIEGVWETYAPTNEFINVFGVSSFSIGKGKKGVLDPNLLEALNANGGGIDALARHAVAALLNAAHGDVAYPWTEAQIISAVQAAFASEDYESLKNQLAGFNEEGCSIDAHGNPITE</sequence>
<organism evidence="2 3">
    <name type="scientific">Candidatus Zambryskibacteria bacterium CG10_big_fil_rev_8_21_14_0_10_42_12</name>
    <dbReference type="NCBI Taxonomy" id="1975115"/>
    <lineage>
        <taxon>Bacteria</taxon>
        <taxon>Candidatus Zambryskiibacteriota</taxon>
    </lineage>
</organism>
<feature type="domain" description="DUF7507" evidence="1">
    <location>
        <begin position="371"/>
        <end position="446"/>
    </location>
</feature>
<comment type="caution">
    <text evidence="2">The sequence shown here is derived from an EMBL/GenBank/DDBJ whole genome shotgun (WGS) entry which is preliminary data.</text>
</comment>
<accession>A0A2H0QWY2</accession>
<protein>
    <recommendedName>
        <fullName evidence="1">DUF7507 domain-containing protein</fullName>
    </recommendedName>
</protein>
<proteinExistence type="predicted"/>